<evidence type="ECO:0000256" key="1">
    <source>
        <dbReference type="SAM" id="Phobius"/>
    </source>
</evidence>
<accession>A0A4U3MRW9</accession>
<dbReference type="OrthoDB" id="3549292at2"/>
<keyword evidence="1" id="KW-0812">Transmembrane</keyword>
<keyword evidence="1" id="KW-1133">Transmembrane helix</keyword>
<reference evidence="2 3" key="1">
    <citation type="submission" date="2019-04" db="EMBL/GenBank/DDBJ databases">
        <title>Herbidospora sp. NEAU-GS14.nov., a novel actinomycete isolated from soil.</title>
        <authorList>
            <person name="Han L."/>
        </authorList>
    </citation>
    <scope>NUCLEOTIDE SEQUENCE [LARGE SCALE GENOMIC DNA]</scope>
    <source>
        <strain evidence="2 3">NEAU-GS14</strain>
    </source>
</reference>
<organism evidence="2 3">
    <name type="scientific">Herbidospora galbida</name>
    <dbReference type="NCBI Taxonomy" id="2575442"/>
    <lineage>
        <taxon>Bacteria</taxon>
        <taxon>Bacillati</taxon>
        <taxon>Actinomycetota</taxon>
        <taxon>Actinomycetes</taxon>
        <taxon>Streptosporangiales</taxon>
        <taxon>Streptosporangiaceae</taxon>
        <taxon>Herbidospora</taxon>
    </lineage>
</organism>
<protein>
    <submittedName>
        <fullName evidence="2">Uncharacterized protein</fullName>
    </submittedName>
</protein>
<evidence type="ECO:0000313" key="2">
    <source>
        <dbReference type="EMBL" id="TKK91699.1"/>
    </source>
</evidence>
<dbReference type="Proteomes" id="UP000308705">
    <property type="component" value="Unassembled WGS sequence"/>
</dbReference>
<evidence type="ECO:0000313" key="3">
    <source>
        <dbReference type="Proteomes" id="UP000308705"/>
    </source>
</evidence>
<feature type="transmembrane region" description="Helical" evidence="1">
    <location>
        <begin position="38"/>
        <end position="59"/>
    </location>
</feature>
<dbReference type="AlphaFoldDB" id="A0A4U3MRW9"/>
<sequence>MMVILRRTAAGAAAGVLAYGLVVVAIAMIAQFGDLNLYWVIFLVYAVVPVGAILTWPALWALRVRPAWRPAAVGLLPVMTGGFLLSEFGEPEPLSLALIVGGSYAVAVLATTPAPGARLTWWRTGAAAARVPLLAPDLAGHRIEVVDVSPGLLHYRVVPAAGPAVEVTIWPPGFGGLEGRIVERHDATVAITAGPDVPETVVETIAATLAPRPHLFQGDSVGKGR</sequence>
<comment type="caution">
    <text evidence="2">The sequence shown here is derived from an EMBL/GenBank/DDBJ whole genome shotgun (WGS) entry which is preliminary data.</text>
</comment>
<keyword evidence="1" id="KW-0472">Membrane</keyword>
<gene>
    <name evidence="2" type="ORF">FDA94_02700</name>
</gene>
<feature type="transmembrane region" description="Helical" evidence="1">
    <location>
        <begin position="12"/>
        <end position="32"/>
    </location>
</feature>
<name>A0A4U3MRW9_9ACTN</name>
<dbReference type="RefSeq" id="WP_137245393.1">
    <property type="nucleotide sequence ID" value="NZ_SZQA01000001.1"/>
</dbReference>
<keyword evidence="3" id="KW-1185">Reference proteome</keyword>
<dbReference type="EMBL" id="SZQA01000001">
    <property type="protein sequence ID" value="TKK91699.1"/>
    <property type="molecule type" value="Genomic_DNA"/>
</dbReference>
<feature type="transmembrane region" description="Helical" evidence="1">
    <location>
        <begin position="71"/>
        <end position="88"/>
    </location>
</feature>
<feature type="transmembrane region" description="Helical" evidence="1">
    <location>
        <begin position="94"/>
        <end position="114"/>
    </location>
</feature>
<proteinExistence type="predicted"/>